<comment type="caution">
    <text evidence="1">The sequence shown here is derived from an EMBL/GenBank/DDBJ whole genome shotgun (WGS) entry which is preliminary data.</text>
</comment>
<protein>
    <submittedName>
        <fullName evidence="1">Uncharacterized protein</fullName>
    </submittedName>
</protein>
<reference evidence="1" key="1">
    <citation type="journal article" date="2015" name="Nature">
        <title>Complex archaea that bridge the gap between prokaryotes and eukaryotes.</title>
        <authorList>
            <person name="Spang A."/>
            <person name="Saw J.H."/>
            <person name="Jorgensen S.L."/>
            <person name="Zaremba-Niedzwiedzka K."/>
            <person name="Martijn J."/>
            <person name="Lind A.E."/>
            <person name="van Eijk R."/>
            <person name="Schleper C."/>
            <person name="Guy L."/>
            <person name="Ettema T.J."/>
        </authorList>
    </citation>
    <scope>NUCLEOTIDE SEQUENCE</scope>
</reference>
<proteinExistence type="predicted"/>
<accession>A0A0F9P9Y6</accession>
<dbReference type="AlphaFoldDB" id="A0A0F9P9Y6"/>
<evidence type="ECO:0000313" key="1">
    <source>
        <dbReference type="EMBL" id="KKM90182.1"/>
    </source>
</evidence>
<name>A0A0F9P9Y6_9ZZZZ</name>
<gene>
    <name evidence="1" type="ORF">LCGC14_1241200</name>
</gene>
<dbReference type="EMBL" id="LAZR01006707">
    <property type="protein sequence ID" value="KKM90182.1"/>
    <property type="molecule type" value="Genomic_DNA"/>
</dbReference>
<sequence length="79" mass="10092">MTFIYNWKRFKAEEKMFDKRFSFEQQMIMVKLMLSNEKMVELMFKISGYDKRMEDPEWQRLYIEYCSKFPEYYEENKKH</sequence>
<organism evidence="1">
    <name type="scientific">marine sediment metagenome</name>
    <dbReference type="NCBI Taxonomy" id="412755"/>
    <lineage>
        <taxon>unclassified sequences</taxon>
        <taxon>metagenomes</taxon>
        <taxon>ecological metagenomes</taxon>
    </lineage>
</organism>